<dbReference type="PANTHER" id="PTHR33778">
    <property type="entry name" value="PROTEIN MGTC"/>
    <property type="match status" value="1"/>
</dbReference>
<dbReference type="InterPro" id="IPR003416">
    <property type="entry name" value="MgtC/SapB/SrpB/YhiD_fam"/>
</dbReference>
<keyword evidence="10" id="KW-1185">Reference proteome</keyword>
<feature type="transmembrane region" description="Helical" evidence="7">
    <location>
        <begin position="84"/>
        <end position="102"/>
    </location>
</feature>
<dbReference type="GO" id="GO:0005886">
    <property type="term" value="C:plasma membrane"/>
    <property type="evidence" value="ECO:0007669"/>
    <property type="project" value="UniProtKB-SubCell"/>
</dbReference>
<feature type="transmembrane region" description="Helical" evidence="7">
    <location>
        <begin position="12"/>
        <end position="34"/>
    </location>
</feature>
<evidence type="ECO:0000256" key="5">
    <source>
        <dbReference type="ARBA" id="ARBA00022989"/>
    </source>
</evidence>
<evidence type="ECO:0000313" key="10">
    <source>
        <dbReference type="Proteomes" id="UP000199236"/>
    </source>
</evidence>
<dbReference type="AlphaFoldDB" id="A0A1I4ZES7"/>
<feature type="transmembrane region" description="Helical" evidence="7">
    <location>
        <begin position="134"/>
        <end position="151"/>
    </location>
</feature>
<evidence type="ECO:0000256" key="7">
    <source>
        <dbReference type="RuleBase" id="RU365041"/>
    </source>
</evidence>
<keyword evidence="4 7" id="KW-0812">Transmembrane</keyword>
<comment type="similarity">
    <text evidence="2 7">Belongs to the MgtC/SapB family.</text>
</comment>
<dbReference type="Proteomes" id="UP000199236">
    <property type="component" value="Unassembled WGS sequence"/>
</dbReference>
<evidence type="ECO:0000256" key="3">
    <source>
        <dbReference type="ARBA" id="ARBA00022475"/>
    </source>
</evidence>
<dbReference type="RefSeq" id="WP_090067695.1">
    <property type="nucleotide sequence ID" value="NZ_FOVR01000001.1"/>
</dbReference>
<protein>
    <recommendedName>
        <fullName evidence="7">Protein MgtC</fullName>
    </recommendedName>
</protein>
<gene>
    <name evidence="9" type="ORF">SAMN04488056_10159</name>
</gene>
<dbReference type="PANTHER" id="PTHR33778:SF1">
    <property type="entry name" value="MAGNESIUM TRANSPORTER YHID-RELATED"/>
    <property type="match status" value="1"/>
</dbReference>
<keyword evidence="3" id="KW-1003">Cell membrane</keyword>
<comment type="subcellular location">
    <subcellularLocation>
        <location evidence="7">Cell inner membrane</location>
        <topology evidence="7">Multi-pass membrane protein</topology>
    </subcellularLocation>
    <subcellularLocation>
        <location evidence="1">Cell membrane</location>
        <topology evidence="1">Multi-pass membrane protein</topology>
    </subcellularLocation>
</comment>
<evidence type="ECO:0000256" key="6">
    <source>
        <dbReference type="ARBA" id="ARBA00023136"/>
    </source>
</evidence>
<organism evidence="9 10">
    <name type="scientific">Cohaesibacter marisflavi</name>
    <dbReference type="NCBI Taxonomy" id="655353"/>
    <lineage>
        <taxon>Bacteria</taxon>
        <taxon>Pseudomonadati</taxon>
        <taxon>Pseudomonadota</taxon>
        <taxon>Alphaproteobacteria</taxon>
        <taxon>Hyphomicrobiales</taxon>
        <taxon>Cohaesibacteraceae</taxon>
    </lineage>
</organism>
<dbReference type="STRING" id="655353.SAMN04488056_10159"/>
<dbReference type="OrthoDB" id="9811198at2"/>
<keyword evidence="7" id="KW-0997">Cell inner membrane</keyword>
<feature type="domain" description="MgtC/SapB/SrpB/YhiD N-terminal" evidence="8">
    <location>
        <begin position="23"/>
        <end position="149"/>
    </location>
</feature>
<keyword evidence="6 7" id="KW-0472">Membrane</keyword>
<evidence type="ECO:0000313" key="9">
    <source>
        <dbReference type="EMBL" id="SFN48479.1"/>
    </source>
</evidence>
<sequence length="166" mass="17821">MNTDILYWANESWLGMDVIAIRLTIALLLGAVVGFEREWRHNAAGLRTHILVSLASALMAILSIDIAHMPAFQGDAIRIDPFRLIEAVTSGVAFLAAGLIVFSRGRVRNLTTGAGMWMAGAIGLATGFGFWQVAILTTVLAFVVLGLLGLVKGKLHDDIETESESS</sequence>
<keyword evidence="5 7" id="KW-1133">Transmembrane helix</keyword>
<proteinExistence type="inferred from homology"/>
<reference evidence="9 10" key="1">
    <citation type="submission" date="2016-10" db="EMBL/GenBank/DDBJ databases">
        <authorList>
            <person name="de Groot N.N."/>
        </authorList>
    </citation>
    <scope>NUCLEOTIDE SEQUENCE [LARGE SCALE GENOMIC DNA]</scope>
    <source>
        <strain evidence="9 10">CGMCC 1.9157</strain>
    </source>
</reference>
<evidence type="ECO:0000256" key="2">
    <source>
        <dbReference type="ARBA" id="ARBA00009298"/>
    </source>
</evidence>
<dbReference type="EMBL" id="FOVR01000001">
    <property type="protein sequence ID" value="SFN48479.1"/>
    <property type="molecule type" value="Genomic_DNA"/>
</dbReference>
<dbReference type="PRINTS" id="PR01837">
    <property type="entry name" value="MGTCSAPBPROT"/>
</dbReference>
<evidence type="ECO:0000256" key="4">
    <source>
        <dbReference type="ARBA" id="ARBA00022692"/>
    </source>
</evidence>
<evidence type="ECO:0000259" key="8">
    <source>
        <dbReference type="Pfam" id="PF02308"/>
    </source>
</evidence>
<name>A0A1I4ZES7_9HYPH</name>
<dbReference type="Pfam" id="PF02308">
    <property type="entry name" value="MgtC"/>
    <property type="match status" value="1"/>
</dbReference>
<feature type="transmembrane region" description="Helical" evidence="7">
    <location>
        <begin position="46"/>
        <end position="64"/>
    </location>
</feature>
<evidence type="ECO:0000256" key="1">
    <source>
        <dbReference type="ARBA" id="ARBA00004651"/>
    </source>
</evidence>
<dbReference type="InterPro" id="IPR049177">
    <property type="entry name" value="MgtC_SapB_SrpB_YhiD_N"/>
</dbReference>
<accession>A0A1I4ZES7</accession>